<dbReference type="EMBL" id="QRPK01000010">
    <property type="protein sequence ID" value="RHM14051.1"/>
    <property type="molecule type" value="Genomic_DNA"/>
</dbReference>
<gene>
    <name evidence="1" type="ORF">DWZ83_03335</name>
</gene>
<dbReference type="RefSeq" id="WP_118365369.1">
    <property type="nucleotide sequence ID" value="NZ_QRPK01000010.1"/>
</dbReference>
<dbReference type="Proteomes" id="UP000284868">
    <property type="component" value="Unassembled WGS sequence"/>
</dbReference>
<reference evidence="1 2" key="1">
    <citation type="submission" date="2018-08" db="EMBL/GenBank/DDBJ databases">
        <title>A genome reference for cultivated species of the human gut microbiota.</title>
        <authorList>
            <person name="Zou Y."/>
            <person name="Xue W."/>
            <person name="Luo G."/>
        </authorList>
    </citation>
    <scope>NUCLEOTIDE SEQUENCE [LARGE SCALE GENOMIC DNA]</scope>
    <source>
        <strain evidence="1 2">AF35-6BH</strain>
    </source>
</reference>
<comment type="caution">
    <text evidence="1">The sequence shown here is derived from an EMBL/GenBank/DDBJ whole genome shotgun (WGS) entry which is preliminary data.</text>
</comment>
<evidence type="ECO:0000313" key="2">
    <source>
        <dbReference type="Proteomes" id="UP000284868"/>
    </source>
</evidence>
<sequence>MVKLVQAELRKSWKMHRFLMAVLCFLCFMGCAYAFDIHKGLAYHYQETPNVRLNYDVARNRFVELNTIVKFSPADQITPEIREKRDLWEDTYNKIYRYLLLRQEYEGYTDRITQVAYDSAASFMICVHMRIMKGNLKKQVLR</sequence>
<organism evidence="1 2">
    <name type="scientific">Amedibacillus dolichus</name>
    <dbReference type="NCBI Taxonomy" id="31971"/>
    <lineage>
        <taxon>Bacteria</taxon>
        <taxon>Bacillati</taxon>
        <taxon>Bacillota</taxon>
        <taxon>Erysipelotrichia</taxon>
        <taxon>Erysipelotrichales</taxon>
        <taxon>Erysipelotrichaceae</taxon>
        <taxon>Amedibacillus</taxon>
    </lineage>
</organism>
<keyword evidence="2" id="KW-1185">Reference proteome</keyword>
<proteinExistence type="predicted"/>
<name>A0A415PMW1_9FIRM</name>
<accession>A0A415PMW1</accession>
<protein>
    <submittedName>
        <fullName evidence="1">Uncharacterized protein</fullName>
    </submittedName>
</protein>
<dbReference type="AlphaFoldDB" id="A0A415PMW1"/>
<evidence type="ECO:0000313" key="1">
    <source>
        <dbReference type="EMBL" id="RHM14051.1"/>
    </source>
</evidence>